<reference evidence="4 5" key="1">
    <citation type="submission" date="2019-02" db="EMBL/GenBank/DDBJ databases">
        <title>Deep-cultivation of Planctomycetes and their phenomic and genomic characterization uncovers novel biology.</title>
        <authorList>
            <person name="Wiegand S."/>
            <person name="Jogler M."/>
            <person name="Boedeker C."/>
            <person name="Pinto D."/>
            <person name="Vollmers J."/>
            <person name="Rivas-Marin E."/>
            <person name="Kohn T."/>
            <person name="Peeters S.H."/>
            <person name="Heuer A."/>
            <person name="Rast P."/>
            <person name="Oberbeckmann S."/>
            <person name="Bunk B."/>
            <person name="Jeske O."/>
            <person name="Meyerdierks A."/>
            <person name="Storesund J.E."/>
            <person name="Kallscheuer N."/>
            <person name="Luecker S."/>
            <person name="Lage O.M."/>
            <person name="Pohl T."/>
            <person name="Merkel B.J."/>
            <person name="Hornburger P."/>
            <person name="Mueller R.-W."/>
            <person name="Bruemmer F."/>
            <person name="Labrenz M."/>
            <person name="Spormann A.M."/>
            <person name="Op Den Camp H."/>
            <person name="Overmann J."/>
            <person name="Amann R."/>
            <person name="Jetten M.S.M."/>
            <person name="Mascher T."/>
            <person name="Medema M.H."/>
            <person name="Devos D.P."/>
            <person name="Kaster A.-K."/>
            <person name="Ovreas L."/>
            <person name="Rohde M."/>
            <person name="Galperin M.Y."/>
            <person name="Jogler C."/>
        </authorList>
    </citation>
    <scope>NUCLEOTIDE SEQUENCE [LARGE SCALE GENOMIC DNA]</scope>
    <source>
        <strain evidence="4 5">Poly51</strain>
    </source>
</reference>
<keyword evidence="2 4" id="KW-0560">Oxidoreductase</keyword>
<sequence length="279" mass="29448">MALNLAASNSPASNPFSLSGRRALVTGGTQGVGAAIAKSIAMAGGDVIIVGLRDDERAQETLQACRQTGVRAELLVADLAVPPDRFVDALVRDVDTLMHGIDVLVNNAGTFIDVPFLEMDFERYQTTMHLNLTAGYFLTQALARRWVRDHVAGRVLFTGSINGVLAEPDHTAYDASKGAVAALVRSLCVALAPHGIRVNSMAPGLVQTPLTRPAIDQGSVNAWMQLHTPNGRVPDADACGGAAVFLLSDAAEHVHGQTLLVDGGMSVWQQPDAPDNWPG</sequence>
<dbReference type="PANTHER" id="PTHR43669:SF3">
    <property type="entry name" value="ALCOHOL DEHYDROGENASE, PUTATIVE (AFU_ORTHOLOGUE AFUA_3G03445)-RELATED"/>
    <property type="match status" value="1"/>
</dbReference>
<dbReference type="EC" id="1.1.1.69" evidence="4"/>
<accession>A0A5C6FGV0</accession>
<evidence type="ECO:0000256" key="2">
    <source>
        <dbReference type="ARBA" id="ARBA00023002"/>
    </source>
</evidence>
<name>A0A5C6FGV0_9BACT</name>
<comment type="similarity">
    <text evidence="1">Belongs to the short-chain dehydrogenases/reductases (SDR) family.</text>
</comment>
<dbReference type="InterPro" id="IPR057326">
    <property type="entry name" value="KR_dom"/>
</dbReference>
<dbReference type="EMBL" id="SJPW01000001">
    <property type="protein sequence ID" value="TWU60731.1"/>
    <property type="molecule type" value="Genomic_DNA"/>
</dbReference>
<dbReference type="PRINTS" id="PR00080">
    <property type="entry name" value="SDRFAMILY"/>
</dbReference>
<proteinExistence type="inferred from homology"/>
<dbReference type="GO" id="GO:0008874">
    <property type="term" value="F:gluconate 5-dehydrogenase activity"/>
    <property type="evidence" value="ECO:0007669"/>
    <property type="project" value="UniProtKB-EC"/>
</dbReference>
<evidence type="ECO:0000259" key="3">
    <source>
        <dbReference type="SMART" id="SM00822"/>
    </source>
</evidence>
<evidence type="ECO:0000256" key="1">
    <source>
        <dbReference type="ARBA" id="ARBA00006484"/>
    </source>
</evidence>
<comment type="caution">
    <text evidence="4">The sequence shown here is derived from an EMBL/GenBank/DDBJ whole genome shotgun (WGS) entry which is preliminary data.</text>
</comment>
<dbReference type="InterPro" id="IPR002347">
    <property type="entry name" value="SDR_fam"/>
</dbReference>
<dbReference type="Gene3D" id="3.40.50.720">
    <property type="entry name" value="NAD(P)-binding Rossmann-like Domain"/>
    <property type="match status" value="1"/>
</dbReference>
<protein>
    <submittedName>
        <fullName evidence="4">Gluconate 5-dehydrogenase</fullName>
        <ecNumber evidence="4">1.1.1.69</ecNumber>
    </submittedName>
</protein>
<dbReference type="Proteomes" id="UP000318288">
    <property type="component" value="Unassembled WGS sequence"/>
</dbReference>
<dbReference type="FunFam" id="3.40.50.720:FF:000084">
    <property type="entry name" value="Short-chain dehydrogenase reductase"/>
    <property type="match status" value="1"/>
</dbReference>
<dbReference type="InterPro" id="IPR036291">
    <property type="entry name" value="NAD(P)-bd_dom_sf"/>
</dbReference>
<dbReference type="SMART" id="SM00822">
    <property type="entry name" value="PKS_KR"/>
    <property type="match status" value="1"/>
</dbReference>
<gene>
    <name evidence="4" type="primary">gno</name>
    <name evidence="4" type="ORF">Poly51_10120</name>
</gene>
<dbReference type="OrthoDB" id="9803333at2"/>
<keyword evidence="5" id="KW-1185">Reference proteome</keyword>
<dbReference type="Pfam" id="PF13561">
    <property type="entry name" value="adh_short_C2"/>
    <property type="match status" value="1"/>
</dbReference>
<evidence type="ECO:0000313" key="4">
    <source>
        <dbReference type="EMBL" id="TWU60731.1"/>
    </source>
</evidence>
<feature type="domain" description="Ketoreductase" evidence="3">
    <location>
        <begin position="21"/>
        <end position="204"/>
    </location>
</feature>
<dbReference type="PANTHER" id="PTHR43669">
    <property type="entry name" value="5-KETO-D-GLUCONATE 5-REDUCTASE"/>
    <property type="match status" value="1"/>
</dbReference>
<dbReference type="SUPFAM" id="SSF51735">
    <property type="entry name" value="NAD(P)-binding Rossmann-fold domains"/>
    <property type="match status" value="1"/>
</dbReference>
<dbReference type="RefSeq" id="WP_146454742.1">
    <property type="nucleotide sequence ID" value="NZ_SJPW01000001.1"/>
</dbReference>
<dbReference type="PRINTS" id="PR00081">
    <property type="entry name" value="GDHRDH"/>
</dbReference>
<dbReference type="AlphaFoldDB" id="A0A5C6FGV0"/>
<organism evidence="4 5">
    <name type="scientific">Rubripirellula tenax</name>
    <dbReference type="NCBI Taxonomy" id="2528015"/>
    <lineage>
        <taxon>Bacteria</taxon>
        <taxon>Pseudomonadati</taxon>
        <taxon>Planctomycetota</taxon>
        <taxon>Planctomycetia</taxon>
        <taxon>Pirellulales</taxon>
        <taxon>Pirellulaceae</taxon>
        <taxon>Rubripirellula</taxon>
    </lineage>
</organism>
<evidence type="ECO:0000313" key="5">
    <source>
        <dbReference type="Proteomes" id="UP000318288"/>
    </source>
</evidence>